<protein>
    <submittedName>
        <fullName evidence="2">Uncharacterized protein</fullName>
    </submittedName>
</protein>
<reference evidence="2" key="1">
    <citation type="journal article" date="2005" name="BMC Biol.">
        <title>The sequence of rice chromosomes 11 and 12, rich in disease resistance genes and recent gene duplications.</title>
        <authorList>
            <consortium name="The rice chromosomes 11 and 12 sequencing consortia"/>
        </authorList>
    </citation>
    <scope>NUCLEOTIDE SEQUENCE [LARGE SCALE GENOMIC DNA]</scope>
</reference>
<dbReference type="EMBL" id="DP000010">
    <property type="protein sequence ID" value="ABA94755.1"/>
    <property type="molecule type" value="Genomic_DNA"/>
</dbReference>
<accession>Q2R152</accession>
<feature type="region of interest" description="Disordered" evidence="1">
    <location>
        <begin position="1"/>
        <end position="94"/>
    </location>
</feature>
<evidence type="ECO:0000256" key="1">
    <source>
        <dbReference type="SAM" id="MobiDB-lite"/>
    </source>
</evidence>
<name>Q2R152_ORYSJ</name>
<feature type="compositionally biased region" description="Basic and acidic residues" evidence="1">
    <location>
        <begin position="1"/>
        <end position="41"/>
    </location>
</feature>
<proteinExistence type="predicted"/>
<sequence length="109" mass="12293">MAARGSERQCDGRRCGARDGRRDGWREARRGDGDGTRRWDGDAAMGRRRGEWRVTDKEAVKKATSIRETGAEQKQKTVPVDEQEGAGKNLKPSRLVKPNRRFVGPEWAV</sequence>
<evidence type="ECO:0000313" key="2">
    <source>
        <dbReference type="EMBL" id="ABA94755.1"/>
    </source>
</evidence>
<reference evidence="2" key="3">
    <citation type="submission" date="2006-01" db="EMBL/GenBank/DDBJ databases">
        <authorList>
            <person name="Buell R."/>
        </authorList>
    </citation>
    <scope>NUCLEOTIDE SEQUENCE</scope>
</reference>
<reference evidence="2" key="2">
    <citation type="submission" date="2005-04" db="EMBL/GenBank/DDBJ databases">
        <authorList>
            <person name="Buell C.R."/>
            <person name="Wing R.A."/>
            <person name="McCombie W.A."/>
            <person name="Ouyang S."/>
        </authorList>
    </citation>
    <scope>NUCLEOTIDE SEQUENCE</scope>
</reference>
<dbReference type="AlphaFoldDB" id="Q2R152"/>
<gene>
    <name evidence="2" type="ordered locus">LOC_Os11g40330</name>
</gene>
<feature type="compositionally biased region" description="Basic and acidic residues" evidence="1">
    <location>
        <begin position="48"/>
        <end position="61"/>
    </location>
</feature>
<organism evidence="2">
    <name type="scientific">Oryza sativa subsp. japonica</name>
    <name type="common">Rice</name>
    <dbReference type="NCBI Taxonomy" id="39947"/>
    <lineage>
        <taxon>Eukaryota</taxon>
        <taxon>Viridiplantae</taxon>
        <taxon>Streptophyta</taxon>
        <taxon>Embryophyta</taxon>
        <taxon>Tracheophyta</taxon>
        <taxon>Spermatophyta</taxon>
        <taxon>Magnoliopsida</taxon>
        <taxon>Liliopsida</taxon>
        <taxon>Poales</taxon>
        <taxon>Poaceae</taxon>
        <taxon>BOP clade</taxon>
        <taxon>Oryzoideae</taxon>
        <taxon>Oryzeae</taxon>
        <taxon>Oryzinae</taxon>
        <taxon>Oryza</taxon>
        <taxon>Oryza sativa</taxon>
    </lineage>
</organism>